<keyword evidence="1" id="KW-0285">Flavoprotein</keyword>
<dbReference type="InterPro" id="IPR036188">
    <property type="entry name" value="FAD/NAD-bd_sf"/>
</dbReference>
<dbReference type="InterPro" id="IPR020946">
    <property type="entry name" value="Flavin_mOase-like"/>
</dbReference>
<organism evidence="4 5">
    <name type="scientific">Uabimicrobium amorphum</name>
    <dbReference type="NCBI Taxonomy" id="2596890"/>
    <lineage>
        <taxon>Bacteria</taxon>
        <taxon>Pseudomonadati</taxon>
        <taxon>Planctomycetota</taxon>
        <taxon>Candidatus Uabimicrobiia</taxon>
        <taxon>Candidatus Uabimicrobiales</taxon>
        <taxon>Candidatus Uabimicrobiaceae</taxon>
        <taxon>Candidatus Uabimicrobium</taxon>
    </lineage>
</organism>
<proteinExistence type="predicted"/>
<evidence type="ECO:0000256" key="3">
    <source>
        <dbReference type="ARBA" id="ARBA00023002"/>
    </source>
</evidence>
<dbReference type="InterPro" id="IPR051209">
    <property type="entry name" value="FAD-bind_Monooxygenase_sf"/>
</dbReference>
<dbReference type="PANTHER" id="PTHR42877">
    <property type="entry name" value="L-ORNITHINE N(5)-MONOOXYGENASE-RELATED"/>
    <property type="match status" value="1"/>
</dbReference>
<keyword evidence="2" id="KW-0274">FAD</keyword>
<dbReference type="EMBL" id="AP019860">
    <property type="protein sequence ID" value="BBM84228.1"/>
    <property type="molecule type" value="Genomic_DNA"/>
</dbReference>
<protein>
    <submittedName>
        <fullName evidence="4">Flavin-binding monooxygenase</fullName>
    </submittedName>
</protein>
<dbReference type="Gene3D" id="3.50.50.60">
    <property type="entry name" value="FAD/NAD(P)-binding domain"/>
    <property type="match status" value="2"/>
</dbReference>
<dbReference type="PANTHER" id="PTHR42877:SF4">
    <property type="entry name" value="FAD_NAD(P)-BINDING DOMAIN-CONTAINING PROTEIN-RELATED"/>
    <property type="match status" value="1"/>
</dbReference>
<dbReference type="GO" id="GO:0050661">
    <property type="term" value="F:NADP binding"/>
    <property type="evidence" value="ECO:0007669"/>
    <property type="project" value="InterPro"/>
</dbReference>
<sequence>MSCVLDVAIVGAGCSGICMGIKLKQAKVNNFKIFEKSGGISGTWHDNTYPGAACDVPSHLYCYSFELNPEWSRVFSPQPEIKAYFEKCIEKYGIASHLQLQTEIVSAVFDGERALWQIHTASGEEILARFFVSAAGALTIPFLPDIKGIDDFTGSSFHSARWDHSCELENKNVAVVGSAASAVQIVPAIAEKVKKLYMFQRTANYILPRFDRAYSEEEKQKFRKSAWRMRLLRWRIYWFMEGRFKFFQRGSAENSKETYLALKNMKKYITDEELQKKLTPQYAMGCKRVLLSDDFYPALTRENVAVITPGIQHVTANEIVTEDEKKLPVDVIVFATGFQVDKFMNFDIVGLDGKKLQDVWQSRPISYFGITVSGFPNFFMLLGPNTGLGHNSIIFMIESQVNYILQCMKKLGKRKYIDVKEQAMKKHDEELHAHFAGTVWSDCKSWYQNSDGKIIALWPQGTVDYWKATRKPKFRNFVFK</sequence>
<reference evidence="4 5" key="1">
    <citation type="submission" date="2019-08" db="EMBL/GenBank/DDBJ databases">
        <title>Complete genome sequence of Candidatus Uab amorphum.</title>
        <authorList>
            <person name="Shiratori T."/>
            <person name="Suzuki S."/>
            <person name="Kakizawa Y."/>
            <person name="Ishida K."/>
        </authorList>
    </citation>
    <scope>NUCLEOTIDE SEQUENCE [LARGE SCALE GENOMIC DNA]</scope>
    <source>
        <strain evidence="4 5">SRT547</strain>
    </source>
</reference>
<accession>A0A5S9ILR7</accession>
<dbReference type="GO" id="GO:0004499">
    <property type="term" value="F:N,N-dimethylaniline monooxygenase activity"/>
    <property type="evidence" value="ECO:0007669"/>
    <property type="project" value="InterPro"/>
</dbReference>
<dbReference type="AlphaFoldDB" id="A0A5S9ILR7"/>
<name>A0A5S9ILR7_UABAM</name>
<dbReference type="OrthoDB" id="9778740at2"/>
<dbReference type="Pfam" id="PF00743">
    <property type="entry name" value="FMO-like"/>
    <property type="match status" value="1"/>
</dbReference>
<evidence type="ECO:0000256" key="1">
    <source>
        <dbReference type="ARBA" id="ARBA00022630"/>
    </source>
</evidence>
<keyword evidence="5" id="KW-1185">Reference proteome</keyword>
<dbReference type="RefSeq" id="WP_151968398.1">
    <property type="nucleotide sequence ID" value="NZ_AP019860.1"/>
</dbReference>
<evidence type="ECO:0000256" key="2">
    <source>
        <dbReference type="ARBA" id="ARBA00022827"/>
    </source>
</evidence>
<dbReference type="SUPFAM" id="SSF51905">
    <property type="entry name" value="FAD/NAD(P)-binding domain"/>
    <property type="match status" value="2"/>
</dbReference>
<dbReference type="Proteomes" id="UP000326354">
    <property type="component" value="Chromosome"/>
</dbReference>
<evidence type="ECO:0000313" key="5">
    <source>
        <dbReference type="Proteomes" id="UP000326354"/>
    </source>
</evidence>
<gene>
    <name evidence="4" type="ORF">UABAM_02584</name>
</gene>
<keyword evidence="3" id="KW-0560">Oxidoreductase</keyword>
<dbReference type="GO" id="GO:0050660">
    <property type="term" value="F:flavin adenine dinucleotide binding"/>
    <property type="evidence" value="ECO:0007669"/>
    <property type="project" value="InterPro"/>
</dbReference>
<keyword evidence="4" id="KW-0503">Monooxygenase</keyword>
<evidence type="ECO:0000313" key="4">
    <source>
        <dbReference type="EMBL" id="BBM84228.1"/>
    </source>
</evidence>
<dbReference type="KEGG" id="uam:UABAM_02584"/>